<comment type="caution">
    <text evidence="2">The sequence shown here is derived from an EMBL/GenBank/DDBJ whole genome shotgun (WGS) entry which is preliminary data.</text>
</comment>
<dbReference type="AlphaFoldDB" id="A0A2A4I4L3"/>
<sequence>MQTVQEAGRRADAGGIDTFYLEEGAGPPIVLIHGGGAGADSWGNWRNVIPRLSSDRRVIAVDMVGFGHTAKPNGDFVYSQPARVRHMIAFLDALDVGPATLVGNSMGGATAIGVAVERPDLVSKLILMGSAGLVTRIDPALAPILKYDFTREGMVRLVRALTTDSFRIDDEMIDYRYELSVQDDTRRAYSATMAWIAEQGGLFWEEDYIRRISVPTLVVNGKCDKVVPVGQAYRFLELIDNSWGYLIPDCGHWAMIEHPDDFARITRSFADA</sequence>
<dbReference type="SUPFAM" id="SSF53474">
    <property type="entry name" value="alpha/beta-Hydrolases"/>
    <property type="match status" value="1"/>
</dbReference>
<protein>
    <submittedName>
        <fullName evidence="2">Alpha/beta hydrolase</fullName>
    </submittedName>
</protein>
<keyword evidence="2" id="KW-0378">Hydrolase</keyword>
<accession>A0A2A4I4L3</accession>
<dbReference type="PANTHER" id="PTHR46438">
    <property type="entry name" value="ALPHA/BETA-HYDROLASES SUPERFAMILY PROTEIN"/>
    <property type="match status" value="1"/>
</dbReference>
<dbReference type="GO" id="GO:0016787">
    <property type="term" value="F:hydrolase activity"/>
    <property type="evidence" value="ECO:0007669"/>
    <property type="project" value="UniProtKB-KW"/>
</dbReference>
<proteinExistence type="predicted"/>
<dbReference type="Proteomes" id="UP000218323">
    <property type="component" value="Unassembled WGS sequence"/>
</dbReference>
<dbReference type="PANTHER" id="PTHR46438:SF11">
    <property type="entry name" value="LIPASE-RELATED"/>
    <property type="match status" value="1"/>
</dbReference>
<dbReference type="EMBL" id="NWVC01000013">
    <property type="protein sequence ID" value="PCG13096.1"/>
    <property type="molecule type" value="Genomic_DNA"/>
</dbReference>
<dbReference type="InterPro" id="IPR029058">
    <property type="entry name" value="AB_hydrolase_fold"/>
</dbReference>
<dbReference type="Gene3D" id="3.40.50.1820">
    <property type="entry name" value="alpha/beta hydrolase"/>
    <property type="match status" value="1"/>
</dbReference>
<evidence type="ECO:0000313" key="2">
    <source>
        <dbReference type="EMBL" id="PCG13096.1"/>
    </source>
</evidence>
<reference evidence="2 3" key="1">
    <citation type="submission" date="2017-09" db="EMBL/GenBank/DDBJ databases">
        <title>Sphingomonas adhaesiva DSM 7418, whole genome shotgun sequence.</title>
        <authorList>
            <person name="Feng G."/>
            <person name="Zhu H."/>
        </authorList>
    </citation>
    <scope>NUCLEOTIDE SEQUENCE [LARGE SCALE GENOMIC DNA]</scope>
    <source>
        <strain evidence="2 3">DSM 7418</strain>
    </source>
</reference>
<dbReference type="InterPro" id="IPR000073">
    <property type="entry name" value="AB_hydrolase_1"/>
</dbReference>
<organism evidence="2 3">
    <name type="scientific">Sphingomonas adhaesiva</name>
    <dbReference type="NCBI Taxonomy" id="28212"/>
    <lineage>
        <taxon>Bacteria</taxon>
        <taxon>Pseudomonadati</taxon>
        <taxon>Pseudomonadota</taxon>
        <taxon>Alphaproteobacteria</taxon>
        <taxon>Sphingomonadales</taxon>
        <taxon>Sphingomonadaceae</taxon>
        <taxon>Sphingomonas</taxon>
    </lineage>
</organism>
<gene>
    <name evidence="2" type="ORF">COA07_16440</name>
</gene>
<keyword evidence="3" id="KW-1185">Reference proteome</keyword>
<dbReference type="PRINTS" id="PR00111">
    <property type="entry name" value="ABHYDROLASE"/>
</dbReference>
<evidence type="ECO:0000259" key="1">
    <source>
        <dbReference type="Pfam" id="PF00561"/>
    </source>
</evidence>
<feature type="domain" description="AB hydrolase-1" evidence="1">
    <location>
        <begin position="27"/>
        <end position="259"/>
    </location>
</feature>
<evidence type="ECO:0000313" key="3">
    <source>
        <dbReference type="Proteomes" id="UP000218323"/>
    </source>
</evidence>
<dbReference type="RefSeq" id="WP_066713165.1">
    <property type="nucleotide sequence ID" value="NZ_NWVC01000013.1"/>
</dbReference>
<name>A0A2A4I4L3_9SPHN</name>
<dbReference type="Pfam" id="PF00561">
    <property type="entry name" value="Abhydrolase_1"/>
    <property type="match status" value="1"/>
</dbReference>